<dbReference type="AlphaFoldDB" id="A0A1H1SM03"/>
<protein>
    <submittedName>
        <fullName evidence="1">Uncharacterized protein</fullName>
    </submittedName>
</protein>
<accession>A0A1H1SM03</accession>
<keyword evidence="2" id="KW-1185">Reference proteome</keyword>
<dbReference type="STRING" id="797277.SAMN05216198_2062"/>
<dbReference type="EMBL" id="LT629748">
    <property type="protein sequence ID" value="SDS48756.1"/>
    <property type="molecule type" value="Genomic_DNA"/>
</dbReference>
<organism evidence="1 2">
    <name type="scientific">Halopseudomonas litoralis</name>
    <dbReference type="NCBI Taxonomy" id="797277"/>
    <lineage>
        <taxon>Bacteria</taxon>
        <taxon>Pseudomonadati</taxon>
        <taxon>Pseudomonadota</taxon>
        <taxon>Gammaproteobacteria</taxon>
        <taxon>Pseudomonadales</taxon>
        <taxon>Pseudomonadaceae</taxon>
        <taxon>Halopseudomonas</taxon>
    </lineage>
</organism>
<evidence type="ECO:0000313" key="2">
    <source>
        <dbReference type="Proteomes" id="UP000243426"/>
    </source>
</evidence>
<evidence type="ECO:0000313" key="1">
    <source>
        <dbReference type="EMBL" id="SDS48756.1"/>
    </source>
</evidence>
<name>A0A1H1SM03_9GAMM</name>
<proteinExistence type="predicted"/>
<gene>
    <name evidence="1" type="ORF">SAMN05216198_2062</name>
</gene>
<reference evidence="2" key="1">
    <citation type="submission" date="2016-10" db="EMBL/GenBank/DDBJ databases">
        <authorList>
            <person name="Varghese N."/>
            <person name="Submissions S."/>
        </authorList>
    </citation>
    <scope>NUCLEOTIDE SEQUENCE [LARGE SCALE GENOMIC DNA]</scope>
    <source>
        <strain evidence="2">2SM5</strain>
    </source>
</reference>
<dbReference type="RefSeq" id="WP_157718653.1">
    <property type="nucleotide sequence ID" value="NZ_LT629748.1"/>
</dbReference>
<dbReference type="Proteomes" id="UP000243426">
    <property type="component" value="Chromosome I"/>
</dbReference>
<sequence>MSDLPHNPRPDNPKLSAKEAVLIAAFRRLTRQQQASLLEAAEALANYPG</sequence>